<dbReference type="PANTHER" id="PTHR35610">
    <property type="entry name" value="3-ISOPROPYLMALATE DEHYDRATASE-RELATED"/>
    <property type="match status" value="1"/>
</dbReference>
<organism evidence="1">
    <name type="scientific">marine sediment metagenome</name>
    <dbReference type="NCBI Taxonomy" id="412755"/>
    <lineage>
        <taxon>unclassified sequences</taxon>
        <taxon>metagenomes</taxon>
        <taxon>ecological metagenomes</taxon>
    </lineage>
</organism>
<dbReference type="InterPro" id="IPR019151">
    <property type="entry name" value="Proteasome_assmbl_chaperone_2"/>
</dbReference>
<sequence>MKGGLVAEEFGEIEPWDFFYPKKVSIRDGLLESLEFPTNKFYYQRLRRKDLIFFLGEEQPTEGERTYATGEKAYQMANLVLDVAEKFGCQRVYTSGACVSPIHHTVKPRVVSVVSSEKLVEEVIRYQNTILINEIGGREGEGVITGLNGLLLAVAKKRGLESICLMGEIPDWLSGSPFPYPKASKSVLEVFADILGIRIDFIVLDKMVAQIEEIVERLYEEFPSEIRERYDERKFVAQAKPGGITEEDAKWIKEHIDEFFKKRGEQGGQSSV</sequence>
<dbReference type="InterPro" id="IPR038389">
    <property type="entry name" value="PSMG2_sf"/>
</dbReference>
<accession>X1A299</accession>
<protein>
    <recommendedName>
        <fullName evidence="2">PAC2 family protein</fullName>
    </recommendedName>
</protein>
<evidence type="ECO:0000313" key="1">
    <source>
        <dbReference type="EMBL" id="GAG64312.1"/>
    </source>
</evidence>
<proteinExistence type="predicted"/>
<name>X1A299_9ZZZZ</name>
<dbReference type="SUPFAM" id="SSF159659">
    <property type="entry name" value="Cgl1923-like"/>
    <property type="match status" value="1"/>
</dbReference>
<dbReference type="Pfam" id="PF09754">
    <property type="entry name" value="PAC2"/>
    <property type="match status" value="1"/>
</dbReference>
<reference evidence="1" key="1">
    <citation type="journal article" date="2014" name="Front. Microbiol.">
        <title>High frequency of phylogenetically diverse reductive dehalogenase-homologous genes in deep subseafloor sedimentary metagenomes.</title>
        <authorList>
            <person name="Kawai M."/>
            <person name="Futagami T."/>
            <person name="Toyoda A."/>
            <person name="Takaki Y."/>
            <person name="Nishi S."/>
            <person name="Hori S."/>
            <person name="Arai W."/>
            <person name="Tsubouchi T."/>
            <person name="Morono Y."/>
            <person name="Uchiyama I."/>
            <person name="Ito T."/>
            <person name="Fujiyama A."/>
            <person name="Inagaki F."/>
            <person name="Takami H."/>
        </authorList>
    </citation>
    <scope>NUCLEOTIDE SEQUENCE</scope>
    <source>
        <strain evidence="1">Expedition CK06-06</strain>
    </source>
</reference>
<dbReference type="Gene3D" id="3.40.50.10900">
    <property type="entry name" value="PAC-like subunit"/>
    <property type="match status" value="1"/>
</dbReference>
<evidence type="ECO:0008006" key="2">
    <source>
        <dbReference type="Google" id="ProtNLM"/>
    </source>
</evidence>
<dbReference type="AlphaFoldDB" id="X1A299"/>
<gene>
    <name evidence="1" type="ORF">S01H4_10395</name>
</gene>
<dbReference type="EMBL" id="BART01003964">
    <property type="protein sequence ID" value="GAG64312.1"/>
    <property type="molecule type" value="Genomic_DNA"/>
</dbReference>
<comment type="caution">
    <text evidence="1">The sequence shown here is derived from an EMBL/GenBank/DDBJ whole genome shotgun (WGS) entry which is preliminary data.</text>
</comment>